<feature type="domain" description="AbiEi antitoxin N-terminal" evidence="1">
    <location>
        <begin position="5"/>
        <end position="52"/>
    </location>
</feature>
<dbReference type="InterPro" id="IPR025159">
    <property type="entry name" value="AbiEi_N"/>
</dbReference>
<dbReference type="EMBL" id="JAVDYJ010000001">
    <property type="protein sequence ID" value="MDR7347951.1"/>
    <property type="molecule type" value="Genomic_DNA"/>
</dbReference>
<reference evidence="2 3" key="1">
    <citation type="submission" date="2023-07" db="EMBL/GenBank/DDBJ databases">
        <title>Sequencing the genomes of 1000 actinobacteria strains.</title>
        <authorList>
            <person name="Klenk H.-P."/>
        </authorList>
    </citation>
    <scope>NUCLEOTIDE SEQUENCE [LARGE SCALE GENOMIC DNA]</scope>
    <source>
        <strain evidence="2 3">DSM 22966</strain>
    </source>
</reference>
<evidence type="ECO:0000313" key="3">
    <source>
        <dbReference type="Proteomes" id="UP001183794"/>
    </source>
</evidence>
<dbReference type="Proteomes" id="UP001183794">
    <property type="component" value="Unassembled WGS sequence"/>
</dbReference>
<protein>
    <submittedName>
        <fullName evidence="2">Transcriptional regulator of viral defense system</fullName>
    </submittedName>
</protein>
<dbReference type="Pfam" id="PF13338">
    <property type="entry name" value="AbiEi_4"/>
    <property type="match status" value="1"/>
</dbReference>
<gene>
    <name evidence="2" type="ORF">J2S62_002208</name>
</gene>
<name>A0ABU2B3I1_9MICC</name>
<sequence length="181" mass="20467">MSYQQQLRHIAAYQHGIITTDDADELDIPAVELRKLAQRGAIRRIGHGVYRFDDFPRTIGSDEAEAVAIVGEHAYLEGESVLALLELGHANPARIEIATTRQKRRTLPQWIHVTQRTTLQEDETTYYHGVPSVALNYALRQVHQKIPQARWREAISQAARRELLSSVEVHELLALASEEAS</sequence>
<accession>A0ABU2B3I1</accession>
<proteinExistence type="predicted"/>
<organism evidence="2 3">
    <name type="scientific">Enteractinococcus fodinae</name>
    <dbReference type="NCBI Taxonomy" id="684663"/>
    <lineage>
        <taxon>Bacteria</taxon>
        <taxon>Bacillati</taxon>
        <taxon>Actinomycetota</taxon>
        <taxon>Actinomycetes</taxon>
        <taxon>Micrococcales</taxon>
        <taxon>Micrococcaceae</taxon>
    </lineage>
</organism>
<dbReference type="RefSeq" id="WP_310174686.1">
    <property type="nucleotide sequence ID" value="NZ_BAABHE010000002.1"/>
</dbReference>
<keyword evidence="3" id="KW-1185">Reference proteome</keyword>
<evidence type="ECO:0000313" key="2">
    <source>
        <dbReference type="EMBL" id="MDR7347951.1"/>
    </source>
</evidence>
<evidence type="ECO:0000259" key="1">
    <source>
        <dbReference type="Pfam" id="PF13338"/>
    </source>
</evidence>
<comment type="caution">
    <text evidence="2">The sequence shown here is derived from an EMBL/GenBank/DDBJ whole genome shotgun (WGS) entry which is preliminary data.</text>
</comment>